<dbReference type="GeneID" id="90541204"/>
<dbReference type="AlphaFoldDB" id="A0AAX4JBP4"/>
<accession>A0AAX4JBP4</accession>
<proteinExistence type="predicted"/>
<dbReference type="Proteomes" id="UP001334084">
    <property type="component" value="Chromosome 4"/>
</dbReference>
<sequence>MNILKIFIMIKLVKTNQTLLNRILDMLMIKIENRDYIYVDISEKNINVSIFASYNVYDENIKFRILNTGVDRRLTLNYGCFKIKAEKKLLMALS</sequence>
<organism evidence="1 2">
    <name type="scientific">Vairimorpha necatrix</name>
    <dbReference type="NCBI Taxonomy" id="6039"/>
    <lineage>
        <taxon>Eukaryota</taxon>
        <taxon>Fungi</taxon>
        <taxon>Fungi incertae sedis</taxon>
        <taxon>Microsporidia</taxon>
        <taxon>Nosematidae</taxon>
        <taxon>Vairimorpha</taxon>
    </lineage>
</organism>
<dbReference type="EMBL" id="CP142729">
    <property type="protein sequence ID" value="WUR03393.1"/>
    <property type="molecule type" value="Genomic_DNA"/>
</dbReference>
<gene>
    <name evidence="1" type="ORF">VNE69_04214</name>
</gene>
<evidence type="ECO:0000313" key="1">
    <source>
        <dbReference type="EMBL" id="WUR03393.1"/>
    </source>
</evidence>
<dbReference type="KEGG" id="vnx:VNE69_04214"/>
<evidence type="ECO:0000313" key="2">
    <source>
        <dbReference type="Proteomes" id="UP001334084"/>
    </source>
</evidence>
<dbReference type="RefSeq" id="XP_065329538.1">
    <property type="nucleotide sequence ID" value="XM_065473466.1"/>
</dbReference>
<protein>
    <submittedName>
        <fullName evidence="1">Uncharacterized protein</fullName>
    </submittedName>
</protein>
<keyword evidence="2" id="KW-1185">Reference proteome</keyword>
<name>A0AAX4JBP4_9MICR</name>
<reference evidence="1" key="1">
    <citation type="journal article" date="2024" name="BMC Genomics">
        <title>Functional annotation of a divergent genome using sequence and structure-based similarity.</title>
        <authorList>
            <person name="Svedberg D."/>
            <person name="Winiger R.R."/>
            <person name="Berg A."/>
            <person name="Sharma H."/>
            <person name="Tellgren-Roth C."/>
            <person name="Debrunner-Vossbrinck B.A."/>
            <person name="Vossbrinck C.R."/>
            <person name="Barandun J."/>
        </authorList>
    </citation>
    <scope>NUCLEOTIDE SEQUENCE</scope>
    <source>
        <strain evidence="1">Illinois isolate</strain>
    </source>
</reference>